<accession>A0A939G3Z1</accession>
<evidence type="ECO:0000256" key="2">
    <source>
        <dbReference type="ARBA" id="ARBA00012438"/>
    </source>
</evidence>
<evidence type="ECO:0000259" key="10">
    <source>
        <dbReference type="SMART" id="SM00387"/>
    </source>
</evidence>
<evidence type="ECO:0000256" key="7">
    <source>
        <dbReference type="ARBA" id="ARBA00022840"/>
    </source>
</evidence>
<proteinExistence type="predicted"/>
<dbReference type="GO" id="GO:0004673">
    <property type="term" value="F:protein histidine kinase activity"/>
    <property type="evidence" value="ECO:0007669"/>
    <property type="project" value="UniProtKB-EC"/>
</dbReference>
<keyword evidence="4" id="KW-0808">Transferase</keyword>
<keyword evidence="8" id="KW-1133">Transmembrane helix</keyword>
<gene>
    <name evidence="11" type="ORF">J2I48_02330</name>
</gene>
<dbReference type="InterPro" id="IPR011495">
    <property type="entry name" value="Sig_transdc_His_kin_sub2_dim/P"/>
</dbReference>
<keyword evidence="8" id="KW-0812">Transmembrane</keyword>
<keyword evidence="9" id="KW-0732">Signal</keyword>
<comment type="catalytic activity">
    <reaction evidence="1">
        <text>ATP + protein L-histidine = ADP + protein N-phospho-L-histidine.</text>
        <dbReference type="EC" id="2.7.13.3"/>
    </reaction>
</comment>
<keyword evidence="5" id="KW-0547">Nucleotide-binding</keyword>
<dbReference type="AlphaFoldDB" id="A0A939G3Z1"/>
<dbReference type="PANTHER" id="PTHR41523">
    <property type="entry name" value="TWO-COMPONENT SYSTEM SENSOR PROTEIN"/>
    <property type="match status" value="1"/>
</dbReference>
<evidence type="ECO:0000313" key="11">
    <source>
        <dbReference type="EMBL" id="MBO0929807.1"/>
    </source>
</evidence>
<sequence length="558" mass="62347">MSHLVVLPLLILSATLLAQPSVHPKLAQAQAQYRHALAQHDTLAMADAAYLMGKRFRASGDYATSRKWFLYALKIWEPRGPSVNLNKVYVQLTGDGATVGNFSDAFGYARRALANSRQLNHPHSLMSSYVMLSGLHWQCAQDTSVDKSLKASADSALLYVEKAEAIALTLANPKELAGVRYNWGCMLSVRQPRKAIPLLTYALAMYEQEKGSNNQVVLHNTLFTSYMAIKQLSMSYAHLLKADSICQTQKLVDAPVRTTVHYNWAIWHQKKGQWQLAYTRLKTADSLSHATLTADQRANIARQNVMYETERREAMLASQRTELALRDSRLQVQRQYTFATVGLLALAAAFGTVFYRLNQTNKRISRQNAQLVDEQSHQMKNHYQNITSLLSLQSNRLVDADARRAMEESQLRVHTMAALSQKLYDTKKLMNLGLTVIIPDLAGGILRSYGYDSIQPDYDLTNVPIQPNQTIPIALIINELITNSCKYAFPNNPAPMLHIRCWQEAGRLRLRVQDNGPGIAPTVGEAGFGMYLIAIQVGQLEGSYTVSGPPGFTFDLSL</sequence>
<dbReference type="SUPFAM" id="SSF81901">
    <property type="entry name" value="HCP-like"/>
    <property type="match status" value="1"/>
</dbReference>
<dbReference type="InterPro" id="IPR011990">
    <property type="entry name" value="TPR-like_helical_dom_sf"/>
</dbReference>
<keyword evidence="6 11" id="KW-0418">Kinase</keyword>
<dbReference type="SUPFAM" id="SSF55874">
    <property type="entry name" value="ATPase domain of HSP90 chaperone/DNA topoisomerase II/histidine kinase"/>
    <property type="match status" value="1"/>
</dbReference>
<keyword evidence="8" id="KW-0472">Membrane</keyword>
<dbReference type="Gene3D" id="1.25.40.10">
    <property type="entry name" value="Tetratricopeptide repeat domain"/>
    <property type="match status" value="2"/>
</dbReference>
<evidence type="ECO:0000256" key="5">
    <source>
        <dbReference type="ARBA" id="ARBA00022741"/>
    </source>
</evidence>
<feature type="domain" description="Histidine kinase/HSP90-like ATPase" evidence="10">
    <location>
        <begin position="468"/>
        <end position="558"/>
    </location>
</feature>
<dbReference type="EC" id="2.7.13.3" evidence="2"/>
<dbReference type="Pfam" id="PF02518">
    <property type="entry name" value="HATPase_c"/>
    <property type="match status" value="1"/>
</dbReference>
<keyword evidence="3" id="KW-0597">Phosphoprotein</keyword>
<feature type="chain" id="PRO_5037579906" description="histidine kinase" evidence="9">
    <location>
        <begin position="19"/>
        <end position="558"/>
    </location>
</feature>
<dbReference type="InterPro" id="IPR003594">
    <property type="entry name" value="HATPase_dom"/>
</dbReference>
<keyword evidence="12" id="KW-1185">Reference proteome</keyword>
<feature type="transmembrane region" description="Helical" evidence="8">
    <location>
        <begin position="336"/>
        <end position="357"/>
    </location>
</feature>
<dbReference type="RefSeq" id="WP_207333780.1">
    <property type="nucleotide sequence ID" value="NZ_JAFMYU010000002.1"/>
</dbReference>
<dbReference type="Proteomes" id="UP000664795">
    <property type="component" value="Unassembled WGS sequence"/>
</dbReference>
<reference evidence="11 12" key="1">
    <citation type="submission" date="2021-03" db="EMBL/GenBank/DDBJ databases">
        <title>Fibrella sp. HMF5036 genome sequencing and assembly.</title>
        <authorList>
            <person name="Kang H."/>
            <person name="Kim H."/>
            <person name="Bae S."/>
            <person name="Joh K."/>
        </authorList>
    </citation>
    <scope>NUCLEOTIDE SEQUENCE [LARGE SCALE GENOMIC DNA]</scope>
    <source>
        <strain evidence="11 12">HMF5036</strain>
    </source>
</reference>
<feature type="signal peptide" evidence="9">
    <location>
        <begin position="1"/>
        <end position="18"/>
    </location>
</feature>
<dbReference type="CDD" id="cd16936">
    <property type="entry name" value="HATPase_RsbW-like"/>
    <property type="match status" value="1"/>
</dbReference>
<evidence type="ECO:0000256" key="3">
    <source>
        <dbReference type="ARBA" id="ARBA00022553"/>
    </source>
</evidence>
<dbReference type="EMBL" id="JAFMYU010000002">
    <property type="protein sequence ID" value="MBO0929807.1"/>
    <property type="molecule type" value="Genomic_DNA"/>
</dbReference>
<dbReference type="Gene3D" id="3.30.565.10">
    <property type="entry name" value="Histidine kinase-like ATPase, C-terminal domain"/>
    <property type="match status" value="1"/>
</dbReference>
<evidence type="ECO:0000256" key="9">
    <source>
        <dbReference type="SAM" id="SignalP"/>
    </source>
</evidence>
<evidence type="ECO:0000256" key="6">
    <source>
        <dbReference type="ARBA" id="ARBA00022777"/>
    </source>
</evidence>
<evidence type="ECO:0000256" key="8">
    <source>
        <dbReference type="SAM" id="Phobius"/>
    </source>
</evidence>
<evidence type="ECO:0000256" key="4">
    <source>
        <dbReference type="ARBA" id="ARBA00022679"/>
    </source>
</evidence>
<dbReference type="SMART" id="SM00387">
    <property type="entry name" value="HATPase_c"/>
    <property type="match status" value="1"/>
</dbReference>
<dbReference type="InterPro" id="IPR036890">
    <property type="entry name" value="HATPase_C_sf"/>
</dbReference>
<keyword evidence="7" id="KW-0067">ATP-binding</keyword>
<comment type="caution">
    <text evidence="11">The sequence shown here is derived from an EMBL/GenBank/DDBJ whole genome shotgun (WGS) entry which is preliminary data.</text>
</comment>
<dbReference type="GO" id="GO:0005524">
    <property type="term" value="F:ATP binding"/>
    <property type="evidence" value="ECO:0007669"/>
    <property type="project" value="UniProtKB-KW"/>
</dbReference>
<evidence type="ECO:0000313" key="12">
    <source>
        <dbReference type="Proteomes" id="UP000664795"/>
    </source>
</evidence>
<organism evidence="11 12">
    <name type="scientific">Fibrella aquatilis</name>
    <dbReference type="NCBI Taxonomy" id="2817059"/>
    <lineage>
        <taxon>Bacteria</taxon>
        <taxon>Pseudomonadati</taxon>
        <taxon>Bacteroidota</taxon>
        <taxon>Cytophagia</taxon>
        <taxon>Cytophagales</taxon>
        <taxon>Spirosomataceae</taxon>
        <taxon>Fibrella</taxon>
    </lineage>
</organism>
<evidence type="ECO:0000256" key="1">
    <source>
        <dbReference type="ARBA" id="ARBA00000085"/>
    </source>
</evidence>
<protein>
    <recommendedName>
        <fullName evidence="2">histidine kinase</fullName>
        <ecNumber evidence="2">2.7.13.3</ecNumber>
    </recommendedName>
</protein>
<dbReference type="Pfam" id="PF07568">
    <property type="entry name" value="HisKA_2"/>
    <property type="match status" value="1"/>
</dbReference>
<dbReference type="PANTHER" id="PTHR41523:SF8">
    <property type="entry name" value="ETHYLENE RESPONSE SENSOR PROTEIN"/>
    <property type="match status" value="1"/>
</dbReference>
<name>A0A939G3Z1_9BACT</name>